<dbReference type="InterPro" id="IPR000620">
    <property type="entry name" value="EamA_dom"/>
</dbReference>
<dbReference type="GO" id="GO:0005886">
    <property type="term" value="C:plasma membrane"/>
    <property type="evidence" value="ECO:0000318"/>
    <property type="project" value="GO_Central"/>
</dbReference>
<dbReference type="InParanoid" id="A0A1U8BDD9"/>
<dbReference type="OMA" id="YFREIRT"/>
<feature type="transmembrane region" description="Helical" evidence="6">
    <location>
        <begin position="98"/>
        <end position="116"/>
    </location>
</feature>
<evidence type="ECO:0000259" key="8">
    <source>
        <dbReference type="Pfam" id="PF00892"/>
    </source>
</evidence>
<reference evidence="10" key="1">
    <citation type="submission" date="2025-08" db="UniProtKB">
        <authorList>
            <consortium name="RefSeq"/>
        </authorList>
    </citation>
    <scope>IDENTIFICATION</scope>
</reference>
<evidence type="ECO:0000256" key="3">
    <source>
        <dbReference type="ARBA" id="ARBA00022692"/>
    </source>
</evidence>
<feature type="transmembrane region" description="Helical" evidence="6">
    <location>
        <begin position="35"/>
        <end position="54"/>
    </location>
</feature>
<dbReference type="GeneID" id="104613357"/>
<feature type="domain" description="EamA" evidence="8">
    <location>
        <begin position="5"/>
        <end position="138"/>
    </location>
</feature>
<protein>
    <recommendedName>
        <fullName evidence="6">WAT1-related protein</fullName>
    </recommendedName>
</protein>
<comment type="caution">
    <text evidence="6">Lacks conserved residue(s) required for the propagation of feature annotation.</text>
</comment>
<proteinExistence type="inferred from homology"/>
<comment type="subcellular location">
    <subcellularLocation>
        <location evidence="1 6">Membrane</location>
        <topology evidence="1 6">Multi-pass membrane protein</topology>
    </subcellularLocation>
</comment>
<dbReference type="Proteomes" id="UP000189703">
    <property type="component" value="Unplaced"/>
</dbReference>
<sequence>MLKLLLGLLTLQLLSAVFPIIGRVALDMGFSKVVFTVYRNIIAVFLLGPFAYFLEKEARPPLSSSLLVKFFLALLGVAGTQGLYLIDLYYASPTFVSAIQNSIPAITFVMASAFGLEQVNILRRDELAKVVGTILSIGGGVYFCICEASKRRDTTTVGRFE</sequence>
<dbReference type="AlphaFoldDB" id="A0A1U8BDD9"/>
<evidence type="ECO:0000256" key="2">
    <source>
        <dbReference type="ARBA" id="ARBA00007635"/>
    </source>
</evidence>
<gene>
    <name evidence="10" type="primary">LOC104613357</name>
</gene>
<dbReference type="KEGG" id="nnu:104613357"/>
<dbReference type="GO" id="GO:0022857">
    <property type="term" value="F:transmembrane transporter activity"/>
    <property type="evidence" value="ECO:0007669"/>
    <property type="project" value="InterPro"/>
</dbReference>
<evidence type="ECO:0000256" key="5">
    <source>
        <dbReference type="ARBA" id="ARBA00023136"/>
    </source>
</evidence>
<dbReference type="Pfam" id="PF00892">
    <property type="entry name" value="EamA"/>
    <property type="match status" value="1"/>
</dbReference>
<evidence type="ECO:0000313" key="9">
    <source>
        <dbReference type="Proteomes" id="UP000189703"/>
    </source>
</evidence>
<keyword evidence="9" id="KW-1185">Reference proteome</keyword>
<accession>A0A1U8BDD9</accession>
<keyword evidence="4 6" id="KW-1133">Transmembrane helix</keyword>
<evidence type="ECO:0000256" key="4">
    <source>
        <dbReference type="ARBA" id="ARBA00022989"/>
    </source>
</evidence>
<keyword evidence="3 6" id="KW-0812">Transmembrane</keyword>
<feature type="transmembrane region" description="Helical" evidence="6">
    <location>
        <begin position="66"/>
        <end position="86"/>
    </location>
</feature>
<dbReference type="OrthoDB" id="1723951at2759"/>
<feature type="chain" id="PRO_5010583127" description="WAT1-related protein" evidence="7">
    <location>
        <begin position="17"/>
        <end position="161"/>
    </location>
</feature>
<comment type="similarity">
    <text evidence="2 6">Belongs to the drug/metabolite transporter (DMT) superfamily. Plant drug/metabolite exporter (P-DME) (TC 2.A.7.4) family.</text>
</comment>
<dbReference type="PANTHER" id="PTHR31218">
    <property type="entry name" value="WAT1-RELATED PROTEIN"/>
    <property type="match status" value="1"/>
</dbReference>
<keyword evidence="7" id="KW-0732">Signal</keyword>
<keyword evidence="5 6" id="KW-0472">Membrane</keyword>
<evidence type="ECO:0000256" key="6">
    <source>
        <dbReference type="RuleBase" id="RU363077"/>
    </source>
</evidence>
<dbReference type="InterPro" id="IPR037185">
    <property type="entry name" value="EmrE-like"/>
</dbReference>
<dbReference type="InterPro" id="IPR030184">
    <property type="entry name" value="WAT1-related"/>
</dbReference>
<evidence type="ECO:0000256" key="1">
    <source>
        <dbReference type="ARBA" id="ARBA00004141"/>
    </source>
</evidence>
<dbReference type="RefSeq" id="XP_010279436.1">
    <property type="nucleotide sequence ID" value="XM_010281134.1"/>
</dbReference>
<name>A0A1U8BDD9_NELNU</name>
<feature type="signal peptide" evidence="7">
    <location>
        <begin position="1"/>
        <end position="16"/>
    </location>
</feature>
<organism evidence="9 10">
    <name type="scientific">Nelumbo nucifera</name>
    <name type="common">Sacred lotus</name>
    <dbReference type="NCBI Taxonomy" id="4432"/>
    <lineage>
        <taxon>Eukaryota</taxon>
        <taxon>Viridiplantae</taxon>
        <taxon>Streptophyta</taxon>
        <taxon>Embryophyta</taxon>
        <taxon>Tracheophyta</taxon>
        <taxon>Spermatophyta</taxon>
        <taxon>Magnoliopsida</taxon>
        <taxon>Proteales</taxon>
        <taxon>Nelumbonaceae</taxon>
        <taxon>Nelumbo</taxon>
    </lineage>
</organism>
<evidence type="ECO:0000313" key="10">
    <source>
        <dbReference type="RefSeq" id="XP_010279436.1"/>
    </source>
</evidence>
<dbReference type="SUPFAM" id="SSF103481">
    <property type="entry name" value="Multidrug resistance efflux transporter EmrE"/>
    <property type="match status" value="1"/>
</dbReference>
<dbReference type="eggNOG" id="ENOG502QSV3">
    <property type="taxonomic scope" value="Eukaryota"/>
</dbReference>
<evidence type="ECO:0000256" key="7">
    <source>
        <dbReference type="SAM" id="SignalP"/>
    </source>
</evidence>